<proteinExistence type="predicted"/>
<sequence length="50" mass="5813">MEQPPIAIDECHDECKEFDGEFYLGKSGFQTNTLDPSSRTKNGQKSRKWY</sequence>
<dbReference type="RefSeq" id="WP_188430757.1">
    <property type="nucleotide sequence ID" value="NZ_BMEX01000003.1"/>
</dbReference>
<comment type="caution">
    <text evidence="2">The sequence shown here is derived from an EMBL/GenBank/DDBJ whole genome shotgun (WGS) entry which is preliminary data.</text>
</comment>
<organism evidence="2 3">
    <name type="scientific">Kroppenstedtia guangzhouensis</name>
    <dbReference type="NCBI Taxonomy" id="1274356"/>
    <lineage>
        <taxon>Bacteria</taxon>
        <taxon>Bacillati</taxon>
        <taxon>Bacillota</taxon>
        <taxon>Bacilli</taxon>
        <taxon>Bacillales</taxon>
        <taxon>Thermoactinomycetaceae</taxon>
        <taxon>Kroppenstedtia</taxon>
    </lineage>
</organism>
<accession>A0ABQ1GB10</accession>
<feature type="compositionally biased region" description="Polar residues" evidence="1">
    <location>
        <begin position="28"/>
        <end position="41"/>
    </location>
</feature>
<evidence type="ECO:0000313" key="2">
    <source>
        <dbReference type="EMBL" id="GGA40040.1"/>
    </source>
</evidence>
<protein>
    <submittedName>
        <fullName evidence="2">Uncharacterized protein</fullName>
    </submittedName>
</protein>
<evidence type="ECO:0000313" key="3">
    <source>
        <dbReference type="Proteomes" id="UP000617979"/>
    </source>
</evidence>
<gene>
    <name evidence="2" type="ORF">GCM10007416_11270</name>
</gene>
<dbReference type="EMBL" id="BMEX01000003">
    <property type="protein sequence ID" value="GGA40040.1"/>
    <property type="molecule type" value="Genomic_DNA"/>
</dbReference>
<reference evidence="3" key="1">
    <citation type="journal article" date="2019" name="Int. J. Syst. Evol. Microbiol.">
        <title>The Global Catalogue of Microorganisms (GCM) 10K type strain sequencing project: providing services to taxonomists for standard genome sequencing and annotation.</title>
        <authorList>
            <consortium name="The Broad Institute Genomics Platform"/>
            <consortium name="The Broad Institute Genome Sequencing Center for Infectious Disease"/>
            <person name="Wu L."/>
            <person name="Ma J."/>
        </authorList>
    </citation>
    <scope>NUCLEOTIDE SEQUENCE [LARGE SCALE GENOMIC DNA]</scope>
    <source>
        <strain evidence="3">CGMCC 1.12404</strain>
    </source>
</reference>
<keyword evidence="3" id="KW-1185">Reference proteome</keyword>
<name>A0ABQ1GB10_9BACL</name>
<dbReference type="Proteomes" id="UP000617979">
    <property type="component" value="Unassembled WGS sequence"/>
</dbReference>
<feature type="region of interest" description="Disordered" evidence="1">
    <location>
        <begin position="27"/>
        <end position="50"/>
    </location>
</feature>
<evidence type="ECO:0000256" key="1">
    <source>
        <dbReference type="SAM" id="MobiDB-lite"/>
    </source>
</evidence>